<keyword evidence="4" id="KW-0808">Transferase</keyword>
<dbReference type="RefSeq" id="XP_033583544.1">
    <property type="nucleotide sequence ID" value="XM_033715008.1"/>
</dbReference>
<protein>
    <recommendedName>
        <fullName evidence="2">non-specific serine/threonine protein kinase</fullName>
        <ecNumber evidence="2">2.7.11.1</ecNumber>
    </recommendedName>
    <alternativeName>
        <fullName evidence="9">Autophagy-related protein 1</fullName>
    </alternativeName>
</protein>
<comment type="catalytic activity">
    <reaction evidence="11">
        <text>L-seryl-[protein] + ATP = O-phospho-L-seryl-[protein] + ADP + H(+)</text>
        <dbReference type="Rhea" id="RHEA:17989"/>
        <dbReference type="Rhea" id="RHEA-COMP:9863"/>
        <dbReference type="Rhea" id="RHEA-COMP:11604"/>
        <dbReference type="ChEBI" id="CHEBI:15378"/>
        <dbReference type="ChEBI" id="CHEBI:29999"/>
        <dbReference type="ChEBI" id="CHEBI:30616"/>
        <dbReference type="ChEBI" id="CHEBI:83421"/>
        <dbReference type="ChEBI" id="CHEBI:456216"/>
        <dbReference type="EC" id="2.7.11.1"/>
    </reaction>
</comment>
<evidence type="ECO:0000256" key="6">
    <source>
        <dbReference type="ARBA" id="ARBA00022777"/>
    </source>
</evidence>
<dbReference type="SUPFAM" id="SSF56112">
    <property type="entry name" value="Protein kinase-like (PK-like)"/>
    <property type="match status" value="1"/>
</dbReference>
<keyword evidence="3 13" id="KW-0723">Serine/threonine-protein kinase</keyword>
<organism evidence="15">
    <name type="scientific">Mytilinidion resinicola</name>
    <dbReference type="NCBI Taxonomy" id="574789"/>
    <lineage>
        <taxon>Eukaryota</taxon>
        <taxon>Fungi</taxon>
        <taxon>Dikarya</taxon>
        <taxon>Ascomycota</taxon>
        <taxon>Pezizomycotina</taxon>
        <taxon>Dothideomycetes</taxon>
        <taxon>Pleosporomycetidae</taxon>
        <taxon>Mytilinidiales</taxon>
        <taxon>Mytilinidiaceae</taxon>
        <taxon>Mytilinidion</taxon>
    </lineage>
</organism>
<evidence type="ECO:0000256" key="4">
    <source>
        <dbReference type="ARBA" id="ARBA00022679"/>
    </source>
</evidence>
<reference evidence="17" key="3">
    <citation type="submission" date="2025-04" db="UniProtKB">
        <authorList>
            <consortium name="RefSeq"/>
        </authorList>
    </citation>
    <scope>IDENTIFICATION</scope>
    <source>
        <strain evidence="17">CBS 304.34</strain>
    </source>
</reference>
<dbReference type="PANTHER" id="PTHR24348:SF22">
    <property type="entry name" value="NON-SPECIFIC SERINE_THREONINE PROTEIN KINASE"/>
    <property type="match status" value="1"/>
</dbReference>
<evidence type="ECO:0000256" key="9">
    <source>
        <dbReference type="ARBA" id="ARBA00030237"/>
    </source>
</evidence>
<dbReference type="OrthoDB" id="4062651at2759"/>
<dbReference type="Proteomes" id="UP000504636">
    <property type="component" value="Unplaced"/>
</dbReference>
<dbReference type="GO" id="GO:0034727">
    <property type="term" value="P:piecemeal microautophagy of the nucleus"/>
    <property type="evidence" value="ECO:0007669"/>
    <property type="project" value="TreeGrafter"/>
</dbReference>
<dbReference type="InterPro" id="IPR045269">
    <property type="entry name" value="Atg1-like"/>
</dbReference>
<keyword evidence="7 12" id="KW-0067">ATP-binding</keyword>
<dbReference type="InterPro" id="IPR008271">
    <property type="entry name" value="Ser/Thr_kinase_AS"/>
</dbReference>
<keyword evidence="16" id="KW-1185">Reference proteome</keyword>
<dbReference type="GO" id="GO:0004674">
    <property type="term" value="F:protein serine/threonine kinase activity"/>
    <property type="evidence" value="ECO:0007669"/>
    <property type="project" value="UniProtKB-KW"/>
</dbReference>
<dbReference type="PROSITE" id="PS50011">
    <property type="entry name" value="PROTEIN_KINASE_DOM"/>
    <property type="match status" value="1"/>
</dbReference>
<feature type="binding site" evidence="12">
    <location>
        <position position="60"/>
    </location>
    <ligand>
        <name>ATP</name>
        <dbReference type="ChEBI" id="CHEBI:30616"/>
    </ligand>
</feature>
<dbReference type="GeneID" id="54455901"/>
<keyword evidence="5 12" id="KW-0547">Nucleotide-binding</keyword>
<dbReference type="EMBL" id="MU003693">
    <property type="protein sequence ID" value="KAF2816580.1"/>
    <property type="molecule type" value="Genomic_DNA"/>
</dbReference>
<dbReference type="GO" id="GO:0005524">
    <property type="term" value="F:ATP binding"/>
    <property type="evidence" value="ECO:0007669"/>
    <property type="project" value="UniProtKB-UniRule"/>
</dbReference>
<evidence type="ECO:0000256" key="13">
    <source>
        <dbReference type="RuleBase" id="RU000304"/>
    </source>
</evidence>
<evidence type="ECO:0000256" key="7">
    <source>
        <dbReference type="ARBA" id="ARBA00022840"/>
    </source>
</evidence>
<name>A0A6A6Z6B9_9PEZI</name>
<comment type="similarity">
    <text evidence="13">Belongs to the protein kinase superfamily.</text>
</comment>
<evidence type="ECO:0000313" key="15">
    <source>
        <dbReference type="EMBL" id="KAF2816580.1"/>
    </source>
</evidence>
<dbReference type="CDD" id="cd00180">
    <property type="entry name" value="PKc"/>
    <property type="match status" value="1"/>
</dbReference>
<dbReference type="GO" id="GO:0000422">
    <property type="term" value="P:autophagy of mitochondrion"/>
    <property type="evidence" value="ECO:0007669"/>
    <property type="project" value="TreeGrafter"/>
</dbReference>
<dbReference type="GO" id="GO:0061709">
    <property type="term" value="P:reticulophagy"/>
    <property type="evidence" value="ECO:0007669"/>
    <property type="project" value="TreeGrafter"/>
</dbReference>
<feature type="non-terminal residue" evidence="15">
    <location>
        <position position="237"/>
    </location>
</feature>
<evidence type="ECO:0000256" key="1">
    <source>
        <dbReference type="ARBA" id="ARBA00004623"/>
    </source>
</evidence>
<evidence type="ECO:0000256" key="12">
    <source>
        <dbReference type="PROSITE-ProRule" id="PRU10141"/>
    </source>
</evidence>
<evidence type="ECO:0000313" key="16">
    <source>
        <dbReference type="Proteomes" id="UP000504636"/>
    </source>
</evidence>
<feature type="domain" description="Protein kinase" evidence="14">
    <location>
        <begin position="31"/>
        <end position="237"/>
    </location>
</feature>
<accession>A0A6A6Z6B9</accession>
<dbReference type="GO" id="GO:0010506">
    <property type="term" value="P:regulation of autophagy"/>
    <property type="evidence" value="ECO:0007669"/>
    <property type="project" value="InterPro"/>
</dbReference>
<evidence type="ECO:0000256" key="3">
    <source>
        <dbReference type="ARBA" id="ARBA00022527"/>
    </source>
</evidence>
<dbReference type="AlphaFoldDB" id="A0A6A6Z6B9"/>
<dbReference type="Pfam" id="PF00069">
    <property type="entry name" value="Pkinase"/>
    <property type="match status" value="1"/>
</dbReference>
<dbReference type="Gene3D" id="1.10.510.10">
    <property type="entry name" value="Transferase(Phosphotransferase) domain 1"/>
    <property type="match status" value="1"/>
</dbReference>
<evidence type="ECO:0000256" key="11">
    <source>
        <dbReference type="ARBA" id="ARBA00048679"/>
    </source>
</evidence>
<evidence type="ECO:0000313" key="17">
    <source>
        <dbReference type="RefSeq" id="XP_033583544.1"/>
    </source>
</evidence>
<proteinExistence type="inferred from homology"/>
<sequence length="237" mass="26854">MAQNQKQQSGARIVINEGDHLDIVDKNALPYQLIKNLGHGANASVEMVQDIHTGSVYARKIFRNYTLWRLDEVNRLFHNEVKIMRRLAPHHHIVRVFATYIARRELGLLLLPVADSGDLATFLREYHDSQSPNDYDTQILLKCFGCLASGLAFMKQQAIRHKDIKPQNILIHQGSPVYTDFGISYDSSQAEHSTTTGRPRAFSRRYCAPEVADFCDRNSKSDVFSLGCVLLEILVAL</sequence>
<dbReference type="GO" id="GO:0005829">
    <property type="term" value="C:cytosol"/>
    <property type="evidence" value="ECO:0007669"/>
    <property type="project" value="TreeGrafter"/>
</dbReference>
<evidence type="ECO:0000256" key="8">
    <source>
        <dbReference type="ARBA" id="ARBA00023006"/>
    </source>
</evidence>
<keyword evidence="6 15" id="KW-0418">Kinase</keyword>
<comment type="subcellular location">
    <subcellularLocation>
        <location evidence="1">Preautophagosomal structure membrane</location>
        <topology evidence="1">Peripheral membrane protein</topology>
    </subcellularLocation>
</comment>
<evidence type="ECO:0000259" key="14">
    <source>
        <dbReference type="PROSITE" id="PS50011"/>
    </source>
</evidence>
<gene>
    <name evidence="15 17" type="ORF">BDZ99DRAFT_376007</name>
</gene>
<dbReference type="InterPro" id="IPR000719">
    <property type="entry name" value="Prot_kinase_dom"/>
</dbReference>
<evidence type="ECO:0000256" key="2">
    <source>
        <dbReference type="ARBA" id="ARBA00012513"/>
    </source>
</evidence>
<dbReference type="GO" id="GO:0034045">
    <property type="term" value="C:phagophore assembly site membrane"/>
    <property type="evidence" value="ECO:0007669"/>
    <property type="project" value="UniProtKB-SubCell"/>
</dbReference>
<dbReference type="InterPro" id="IPR017441">
    <property type="entry name" value="Protein_kinase_ATP_BS"/>
</dbReference>
<dbReference type="PROSITE" id="PS00107">
    <property type="entry name" value="PROTEIN_KINASE_ATP"/>
    <property type="match status" value="1"/>
</dbReference>
<dbReference type="GO" id="GO:0000045">
    <property type="term" value="P:autophagosome assembly"/>
    <property type="evidence" value="ECO:0007669"/>
    <property type="project" value="TreeGrafter"/>
</dbReference>
<dbReference type="InterPro" id="IPR011009">
    <property type="entry name" value="Kinase-like_dom_sf"/>
</dbReference>
<dbReference type="GO" id="GO:0005776">
    <property type="term" value="C:autophagosome"/>
    <property type="evidence" value="ECO:0007669"/>
    <property type="project" value="TreeGrafter"/>
</dbReference>
<evidence type="ECO:0000256" key="10">
    <source>
        <dbReference type="ARBA" id="ARBA00047899"/>
    </source>
</evidence>
<comment type="catalytic activity">
    <reaction evidence="10">
        <text>L-threonyl-[protein] + ATP = O-phospho-L-threonyl-[protein] + ADP + H(+)</text>
        <dbReference type="Rhea" id="RHEA:46608"/>
        <dbReference type="Rhea" id="RHEA-COMP:11060"/>
        <dbReference type="Rhea" id="RHEA-COMP:11605"/>
        <dbReference type="ChEBI" id="CHEBI:15378"/>
        <dbReference type="ChEBI" id="CHEBI:30013"/>
        <dbReference type="ChEBI" id="CHEBI:30616"/>
        <dbReference type="ChEBI" id="CHEBI:61977"/>
        <dbReference type="ChEBI" id="CHEBI:456216"/>
        <dbReference type="EC" id="2.7.11.1"/>
    </reaction>
</comment>
<dbReference type="EC" id="2.7.11.1" evidence="2"/>
<reference evidence="17" key="2">
    <citation type="submission" date="2020-04" db="EMBL/GenBank/DDBJ databases">
        <authorList>
            <consortium name="NCBI Genome Project"/>
        </authorList>
    </citation>
    <scope>NUCLEOTIDE SEQUENCE</scope>
    <source>
        <strain evidence="17">CBS 304.34</strain>
    </source>
</reference>
<dbReference type="SMART" id="SM00220">
    <property type="entry name" value="S_TKc"/>
    <property type="match status" value="1"/>
</dbReference>
<reference evidence="15 17" key="1">
    <citation type="journal article" date="2020" name="Stud. Mycol.">
        <title>101 Dothideomycetes genomes: a test case for predicting lifestyles and emergence of pathogens.</title>
        <authorList>
            <person name="Haridas S."/>
            <person name="Albert R."/>
            <person name="Binder M."/>
            <person name="Bloem J."/>
            <person name="Labutti K."/>
            <person name="Salamov A."/>
            <person name="Andreopoulos B."/>
            <person name="Baker S."/>
            <person name="Barry K."/>
            <person name="Bills G."/>
            <person name="Bluhm B."/>
            <person name="Cannon C."/>
            <person name="Castanera R."/>
            <person name="Culley D."/>
            <person name="Daum C."/>
            <person name="Ezra D."/>
            <person name="Gonzalez J."/>
            <person name="Henrissat B."/>
            <person name="Kuo A."/>
            <person name="Liang C."/>
            <person name="Lipzen A."/>
            <person name="Lutzoni F."/>
            <person name="Magnuson J."/>
            <person name="Mondo S."/>
            <person name="Nolan M."/>
            <person name="Ohm R."/>
            <person name="Pangilinan J."/>
            <person name="Park H.-J."/>
            <person name="Ramirez L."/>
            <person name="Alfaro M."/>
            <person name="Sun H."/>
            <person name="Tritt A."/>
            <person name="Yoshinaga Y."/>
            <person name="Zwiers L.-H."/>
            <person name="Turgeon B."/>
            <person name="Goodwin S."/>
            <person name="Spatafora J."/>
            <person name="Crous P."/>
            <person name="Grigoriev I."/>
        </authorList>
    </citation>
    <scope>NUCLEOTIDE SEQUENCE</scope>
    <source>
        <strain evidence="15 17">CBS 304.34</strain>
    </source>
</reference>
<dbReference type="PROSITE" id="PS00108">
    <property type="entry name" value="PROTEIN_KINASE_ST"/>
    <property type="match status" value="1"/>
</dbReference>
<dbReference type="GO" id="GO:0042594">
    <property type="term" value="P:response to starvation"/>
    <property type="evidence" value="ECO:0007669"/>
    <property type="project" value="TreeGrafter"/>
</dbReference>
<dbReference type="PANTHER" id="PTHR24348">
    <property type="entry name" value="SERINE/THREONINE-PROTEIN KINASE UNC-51-RELATED"/>
    <property type="match status" value="1"/>
</dbReference>
<evidence type="ECO:0000256" key="5">
    <source>
        <dbReference type="ARBA" id="ARBA00022741"/>
    </source>
</evidence>
<keyword evidence="8" id="KW-0072">Autophagy</keyword>